<accession>A0AAV8VM28</accession>
<sequence length="605" mass="69522">MQSNSPPPLACKKNSFANFVFQSGNKKYKRDLRSESFVDPAKKSPKKNNFTQTSFRSKTHINLKSPKKVEVFRENSTQTSKTVVAMVQTELDLRLSPDSLSPRRSPNRKSPVIVDDDMIDLMESVLAVQEYESLTYNRKNHVVQSIDTCEEFHKKKLLSGNTLTKAFLARVRNRKGYSPRKPQLDRSISPKAKRSPCASPELRSQSYIENSQEPFFINEEKVKDIQRPRFAVKNITEKVSMGDDRTKLVKQYTNPMNTPVKSRRSTSFMSPTFSSEQKDKSIELKHIEKLISPTKRGRSLSPKKSVTNLIEQTSKDVPYIDKSEHTIKDVNHAVQTERTVCKYKPRYTDKPIEDLHLNLTLSFDNMTNTTASITSSTSTECVLFQAITKLKDQNWSTALRGLAEIVEICRVLDNEVIFPHMTVINQRLIELMRSARSHVSRTACQAVGNLFEYVKDTRRPEFDELVDTLLQKTADSNKFIRHDANLALDCMVTHVATYHAIRAICCKGPEHKNPLVRTATARLIVCAVVIAGPDNILHPHNNEFTRKRIIISMVKFLDDKCHETRKFGQRLYKLLHKDRIFDIYLKRYLERDVILKIKKCLKSPS</sequence>
<evidence type="ECO:0000256" key="1">
    <source>
        <dbReference type="SAM" id="MobiDB-lite"/>
    </source>
</evidence>
<name>A0AAV8VM28_9CUCU</name>
<dbReference type="GO" id="GO:0000776">
    <property type="term" value="C:kinetochore"/>
    <property type="evidence" value="ECO:0007669"/>
    <property type="project" value="TreeGrafter"/>
</dbReference>
<dbReference type="Pfam" id="PF12348">
    <property type="entry name" value="CLASP_N"/>
    <property type="match status" value="1"/>
</dbReference>
<dbReference type="SMART" id="SM01349">
    <property type="entry name" value="TOG"/>
    <property type="match status" value="1"/>
</dbReference>
<dbReference type="AlphaFoldDB" id="A0AAV8VM28"/>
<keyword evidence="4" id="KW-1185">Reference proteome</keyword>
<dbReference type="GO" id="GO:0045180">
    <property type="term" value="C:basal cortex"/>
    <property type="evidence" value="ECO:0007669"/>
    <property type="project" value="TreeGrafter"/>
</dbReference>
<dbReference type="GO" id="GO:0008017">
    <property type="term" value="F:microtubule binding"/>
    <property type="evidence" value="ECO:0007669"/>
    <property type="project" value="TreeGrafter"/>
</dbReference>
<comment type="caution">
    <text evidence="3">The sequence shown here is derived from an EMBL/GenBank/DDBJ whole genome shotgun (WGS) entry which is preliminary data.</text>
</comment>
<dbReference type="SUPFAM" id="SSF48371">
    <property type="entry name" value="ARM repeat"/>
    <property type="match status" value="1"/>
</dbReference>
<dbReference type="Proteomes" id="UP001159042">
    <property type="component" value="Unassembled WGS sequence"/>
</dbReference>
<dbReference type="InterPro" id="IPR024395">
    <property type="entry name" value="CLASP_N_dom"/>
</dbReference>
<protein>
    <recommendedName>
        <fullName evidence="2">TOG domain-containing protein</fullName>
    </recommendedName>
</protein>
<gene>
    <name evidence="3" type="ORF">NQ315_015448</name>
</gene>
<dbReference type="GO" id="GO:0005881">
    <property type="term" value="C:cytoplasmic microtubule"/>
    <property type="evidence" value="ECO:0007669"/>
    <property type="project" value="TreeGrafter"/>
</dbReference>
<dbReference type="InterPro" id="IPR011989">
    <property type="entry name" value="ARM-like"/>
</dbReference>
<dbReference type="Gene3D" id="1.25.10.10">
    <property type="entry name" value="Leucine-rich Repeat Variant"/>
    <property type="match status" value="1"/>
</dbReference>
<feature type="region of interest" description="Disordered" evidence="1">
    <location>
        <begin position="255"/>
        <end position="275"/>
    </location>
</feature>
<feature type="domain" description="TOG" evidence="2">
    <location>
        <begin position="375"/>
        <end position="605"/>
    </location>
</feature>
<dbReference type="InterPro" id="IPR016024">
    <property type="entry name" value="ARM-type_fold"/>
</dbReference>
<dbReference type="InterPro" id="IPR034085">
    <property type="entry name" value="TOG"/>
</dbReference>
<dbReference type="GO" id="GO:0005815">
    <property type="term" value="C:microtubule organizing center"/>
    <property type="evidence" value="ECO:0007669"/>
    <property type="project" value="TreeGrafter"/>
</dbReference>
<dbReference type="PANTHER" id="PTHR21567:SF88">
    <property type="entry name" value="TOG DOMAIN-CONTAINING PROTEIN"/>
    <property type="match status" value="1"/>
</dbReference>
<evidence type="ECO:0000313" key="4">
    <source>
        <dbReference type="Proteomes" id="UP001159042"/>
    </source>
</evidence>
<evidence type="ECO:0000313" key="3">
    <source>
        <dbReference type="EMBL" id="KAJ8915225.1"/>
    </source>
</evidence>
<proteinExistence type="predicted"/>
<dbReference type="GO" id="GO:0090307">
    <property type="term" value="P:mitotic spindle assembly"/>
    <property type="evidence" value="ECO:0007669"/>
    <property type="project" value="TreeGrafter"/>
</dbReference>
<evidence type="ECO:0000259" key="2">
    <source>
        <dbReference type="SMART" id="SM01349"/>
    </source>
</evidence>
<organism evidence="3 4">
    <name type="scientific">Exocentrus adspersus</name>
    <dbReference type="NCBI Taxonomy" id="1586481"/>
    <lineage>
        <taxon>Eukaryota</taxon>
        <taxon>Metazoa</taxon>
        <taxon>Ecdysozoa</taxon>
        <taxon>Arthropoda</taxon>
        <taxon>Hexapoda</taxon>
        <taxon>Insecta</taxon>
        <taxon>Pterygota</taxon>
        <taxon>Neoptera</taxon>
        <taxon>Endopterygota</taxon>
        <taxon>Coleoptera</taxon>
        <taxon>Polyphaga</taxon>
        <taxon>Cucujiformia</taxon>
        <taxon>Chrysomeloidea</taxon>
        <taxon>Cerambycidae</taxon>
        <taxon>Lamiinae</taxon>
        <taxon>Acanthocinini</taxon>
        <taxon>Exocentrus</taxon>
    </lineage>
</organism>
<dbReference type="PANTHER" id="PTHR21567">
    <property type="entry name" value="CLASP"/>
    <property type="match status" value="1"/>
</dbReference>
<dbReference type="EMBL" id="JANEYG010000056">
    <property type="protein sequence ID" value="KAJ8915225.1"/>
    <property type="molecule type" value="Genomic_DNA"/>
</dbReference>
<dbReference type="GO" id="GO:0072686">
    <property type="term" value="C:mitotic spindle"/>
    <property type="evidence" value="ECO:0007669"/>
    <property type="project" value="TreeGrafter"/>
</dbReference>
<reference evidence="3 4" key="1">
    <citation type="journal article" date="2023" name="Insect Mol. Biol.">
        <title>Genome sequencing provides insights into the evolution of gene families encoding plant cell wall-degrading enzymes in longhorned beetles.</title>
        <authorList>
            <person name="Shin N.R."/>
            <person name="Okamura Y."/>
            <person name="Kirsch R."/>
            <person name="Pauchet Y."/>
        </authorList>
    </citation>
    <scope>NUCLEOTIDE SEQUENCE [LARGE SCALE GENOMIC DNA]</scope>
    <source>
        <strain evidence="3">EAD_L_NR</strain>
    </source>
</reference>
<dbReference type="GO" id="GO:0040001">
    <property type="term" value="P:establishment of mitotic spindle localization"/>
    <property type="evidence" value="ECO:0007669"/>
    <property type="project" value="TreeGrafter"/>
</dbReference>
<feature type="region of interest" description="Disordered" evidence="1">
    <location>
        <begin position="174"/>
        <end position="204"/>
    </location>
</feature>
<dbReference type="GO" id="GO:0005876">
    <property type="term" value="C:spindle microtubule"/>
    <property type="evidence" value="ECO:0007669"/>
    <property type="project" value="TreeGrafter"/>
</dbReference>